<name>A0A2S9WT26_9FLAO</name>
<sequence length="267" mass="31721">MIQRLYFVMLLLMCSAFAKAQTIPSSPQPTDSVKTATADYFYIDGDSVSAVELDEILLIQDLKFTSRYERVRYLILQRKVKRVWPYAKLAAERLTELDRRLATIDNKGDQRRYAKMVENYIEDEFKEELKKLTRTEGQILIKLIHRQTGDTAFELIKRLRSGWSAFWFNNTASFFDISLKEEYQPMTVVEDFYIEDILQQQFKRDTLEPQDPAIPVDYFAGRALWKDFEANLPPNYDKVNLAERAKKREEYLKKKAKKERRKRRRSN</sequence>
<evidence type="ECO:0000256" key="1">
    <source>
        <dbReference type="SAM" id="SignalP"/>
    </source>
</evidence>
<dbReference type="AlphaFoldDB" id="A0A2S9WT26"/>
<keyword evidence="1" id="KW-0732">Signal</keyword>
<feature type="chain" id="PRO_5015444063" description="DUF4294 domain-containing protein" evidence="1">
    <location>
        <begin position="21"/>
        <end position="267"/>
    </location>
</feature>
<gene>
    <name evidence="2" type="ORF">BST86_04785</name>
</gene>
<accession>A0A2S9WT26</accession>
<feature type="signal peptide" evidence="1">
    <location>
        <begin position="1"/>
        <end position="20"/>
    </location>
</feature>
<evidence type="ECO:0000313" key="2">
    <source>
        <dbReference type="EMBL" id="PRP66456.1"/>
    </source>
</evidence>
<protein>
    <recommendedName>
        <fullName evidence="4">DUF4294 domain-containing protein</fullName>
    </recommendedName>
</protein>
<dbReference type="InterPro" id="IPR025636">
    <property type="entry name" value="DUF4294"/>
</dbReference>
<dbReference type="RefSeq" id="WP_105982287.1">
    <property type="nucleotide sequence ID" value="NZ_MQUC01000003.1"/>
</dbReference>
<organism evidence="2 3">
    <name type="scientific">Nonlabens agnitus</name>
    <dbReference type="NCBI Taxonomy" id="870484"/>
    <lineage>
        <taxon>Bacteria</taxon>
        <taxon>Pseudomonadati</taxon>
        <taxon>Bacteroidota</taxon>
        <taxon>Flavobacteriia</taxon>
        <taxon>Flavobacteriales</taxon>
        <taxon>Flavobacteriaceae</taxon>
        <taxon>Nonlabens</taxon>
    </lineage>
</organism>
<keyword evidence="3" id="KW-1185">Reference proteome</keyword>
<dbReference type="OrthoDB" id="1491885at2"/>
<dbReference type="Pfam" id="PF14127">
    <property type="entry name" value="DUF4294"/>
    <property type="match status" value="1"/>
</dbReference>
<proteinExistence type="predicted"/>
<comment type="caution">
    <text evidence="2">The sequence shown here is derived from an EMBL/GenBank/DDBJ whole genome shotgun (WGS) entry which is preliminary data.</text>
</comment>
<evidence type="ECO:0000313" key="3">
    <source>
        <dbReference type="Proteomes" id="UP000239532"/>
    </source>
</evidence>
<dbReference type="EMBL" id="MQUC01000003">
    <property type="protein sequence ID" value="PRP66456.1"/>
    <property type="molecule type" value="Genomic_DNA"/>
</dbReference>
<dbReference type="Proteomes" id="UP000239532">
    <property type="component" value="Unassembled WGS sequence"/>
</dbReference>
<reference evidence="2 3" key="1">
    <citation type="submission" date="2016-11" db="EMBL/GenBank/DDBJ databases">
        <title>Trade-off between light-utilization and light-protection in marine flavobacteria.</title>
        <authorList>
            <person name="Kumagai Y."/>
        </authorList>
    </citation>
    <scope>NUCLEOTIDE SEQUENCE [LARGE SCALE GENOMIC DNA]</scope>
    <source>
        <strain evidence="2 3">JCM 17109</strain>
    </source>
</reference>
<evidence type="ECO:0008006" key="4">
    <source>
        <dbReference type="Google" id="ProtNLM"/>
    </source>
</evidence>